<dbReference type="Gene3D" id="2.40.10.350">
    <property type="entry name" value="Rod shape-determining protein MreC, domain 2"/>
    <property type="match status" value="1"/>
</dbReference>
<dbReference type="GO" id="GO:0005886">
    <property type="term" value="C:plasma membrane"/>
    <property type="evidence" value="ECO:0007669"/>
    <property type="project" value="TreeGrafter"/>
</dbReference>
<dbReference type="InterPro" id="IPR042177">
    <property type="entry name" value="Cell/Rod_1"/>
</dbReference>
<dbReference type="PIRSF" id="PIRSF038471">
    <property type="entry name" value="MreC"/>
    <property type="match status" value="1"/>
</dbReference>
<dbReference type="InterPro" id="IPR055342">
    <property type="entry name" value="MreC_beta-barrel_core"/>
</dbReference>
<dbReference type="NCBIfam" id="TIGR00219">
    <property type="entry name" value="mreC"/>
    <property type="match status" value="1"/>
</dbReference>
<evidence type="ECO:0000259" key="7">
    <source>
        <dbReference type="Pfam" id="PF04085"/>
    </source>
</evidence>
<protein>
    <recommendedName>
        <fullName evidence="2 5">Cell shape-determining protein MreC</fullName>
    </recommendedName>
    <alternativeName>
        <fullName evidence="4 5">Cell shape protein MreC</fullName>
    </alternativeName>
</protein>
<accession>A0A4R2LIR3</accession>
<evidence type="ECO:0000256" key="4">
    <source>
        <dbReference type="ARBA" id="ARBA00032089"/>
    </source>
</evidence>
<evidence type="ECO:0000256" key="1">
    <source>
        <dbReference type="ARBA" id="ARBA00009369"/>
    </source>
</evidence>
<dbReference type="Gene3D" id="2.40.10.340">
    <property type="entry name" value="Rod shape-determining protein MreC, domain 1"/>
    <property type="match status" value="1"/>
</dbReference>
<organism evidence="8 9">
    <name type="scientific">Frisingicoccus caecimuris</name>
    <dbReference type="NCBI Taxonomy" id="1796636"/>
    <lineage>
        <taxon>Bacteria</taxon>
        <taxon>Bacillati</taxon>
        <taxon>Bacillota</taxon>
        <taxon>Clostridia</taxon>
        <taxon>Lachnospirales</taxon>
        <taxon>Lachnospiraceae</taxon>
        <taxon>Frisingicoccus</taxon>
    </lineage>
</organism>
<evidence type="ECO:0000256" key="2">
    <source>
        <dbReference type="ARBA" id="ARBA00013855"/>
    </source>
</evidence>
<comment type="caution">
    <text evidence="8">The sequence shown here is derived from an EMBL/GenBank/DDBJ whole genome shotgun (WGS) entry which is preliminary data.</text>
</comment>
<dbReference type="Pfam" id="PF04085">
    <property type="entry name" value="MreC"/>
    <property type="match status" value="1"/>
</dbReference>
<keyword evidence="3 5" id="KW-0133">Cell shape</keyword>
<dbReference type="OrthoDB" id="9792313at2"/>
<dbReference type="InterPro" id="IPR007221">
    <property type="entry name" value="MreC"/>
</dbReference>
<evidence type="ECO:0000313" key="8">
    <source>
        <dbReference type="EMBL" id="TCO86285.1"/>
    </source>
</evidence>
<comment type="function">
    <text evidence="5">Involved in formation and maintenance of cell shape.</text>
</comment>
<name>A0A4R2LIR3_9FIRM</name>
<evidence type="ECO:0000256" key="6">
    <source>
        <dbReference type="SAM" id="Coils"/>
    </source>
</evidence>
<evidence type="ECO:0000256" key="3">
    <source>
        <dbReference type="ARBA" id="ARBA00022960"/>
    </source>
</evidence>
<gene>
    <name evidence="8" type="ORF">EV212_10165</name>
</gene>
<dbReference type="Proteomes" id="UP000295711">
    <property type="component" value="Unassembled WGS sequence"/>
</dbReference>
<dbReference type="RefSeq" id="WP_132087160.1">
    <property type="nucleotide sequence ID" value="NZ_JANKAQ010000005.1"/>
</dbReference>
<comment type="similarity">
    <text evidence="1 5">Belongs to the MreC family.</text>
</comment>
<evidence type="ECO:0000256" key="5">
    <source>
        <dbReference type="PIRNR" id="PIRNR038471"/>
    </source>
</evidence>
<dbReference type="PANTHER" id="PTHR34138">
    <property type="entry name" value="CELL SHAPE-DETERMINING PROTEIN MREC"/>
    <property type="match status" value="1"/>
</dbReference>
<dbReference type="InterPro" id="IPR042175">
    <property type="entry name" value="Cell/Rod_MreC_2"/>
</dbReference>
<keyword evidence="9" id="KW-1185">Reference proteome</keyword>
<dbReference type="PANTHER" id="PTHR34138:SF1">
    <property type="entry name" value="CELL SHAPE-DETERMINING PROTEIN MREC"/>
    <property type="match status" value="1"/>
</dbReference>
<dbReference type="AlphaFoldDB" id="A0A4R2LIR3"/>
<sequence>MNKNKRKQMKPRYVLWLIIVLCLVFIGVSLKNNGEKLNIQNGISSLVLPMEKGLNSIGQWIGERREYSRSVNDLLTENEELKQQIDQLNTKISSMENNLSELESLRELLKMKEVYPDYDMVGARIISKDAGNWYNSFIIDKGSNDGIKKDMNVIYDNGLVGIVSDVSANNATVRAIIDDTSSVSGMLSKSTELCIVNGDLKLYQDGLLDVEMISKDAQIAAGDEVVTSYISDKYLPGLVIGYISDVSMDSSNLSQNAHITPKVSFDNITNVMVITQLKADLVASESEEEES</sequence>
<feature type="coiled-coil region" evidence="6">
    <location>
        <begin position="64"/>
        <end position="112"/>
    </location>
</feature>
<dbReference type="EMBL" id="SLXA01000001">
    <property type="protein sequence ID" value="TCO86285.1"/>
    <property type="molecule type" value="Genomic_DNA"/>
</dbReference>
<proteinExistence type="inferred from homology"/>
<evidence type="ECO:0000313" key="9">
    <source>
        <dbReference type="Proteomes" id="UP000295711"/>
    </source>
</evidence>
<reference evidence="8 9" key="1">
    <citation type="submission" date="2019-03" db="EMBL/GenBank/DDBJ databases">
        <title>Genomic Encyclopedia of Type Strains, Phase IV (KMG-IV): sequencing the most valuable type-strain genomes for metagenomic binning, comparative biology and taxonomic classification.</title>
        <authorList>
            <person name="Goeker M."/>
        </authorList>
    </citation>
    <scope>NUCLEOTIDE SEQUENCE [LARGE SCALE GENOMIC DNA]</scope>
    <source>
        <strain evidence="8 9">DSM 28559</strain>
    </source>
</reference>
<keyword evidence="6" id="KW-0175">Coiled coil</keyword>
<feature type="domain" description="Rod shape-determining protein MreC beta-barrel core" evidence="7">
    <location>
        <begin position="125"/>
        <end position="274"/>
    </location>
</feature>
<dbReference type="GO" id="GO:0008360">
    <property type="term" value="P:regulation of cell shape"/>
    <property type="evidence" value="ECO:0007669"/>
    <property type="project" value="UniProtKB-KW"/>
</dbReference>